<accession>A0A1W1X1P3</accession>
<dbReference type="AlphaFoldDB" id="A0A1W1X1P3"/>
<dbReference type="RefSeq" id="WP_084055859.1">
    <property type="nucleotide sequence ID" value="NZ_FWXF01000001.1"/>
</dbReference>
<keyword evidence="2" id="KW-1185">Reference proteome</keyword>
<proteinExistence type="predicted"/>
<sequence length="134" mass="15162">MVRRKAPSITPVSTSAGCLVPLDIDVSPLDNSTTHQQGVSRTYKGCDGYAAIFAYLGQEGYLVNLELREGSQHCQKGTPEFIRQTLRSVRSITNERILMRLDSGNDSRDNFPDDEFNNVEFIIKRNLRKEKPWA</sequence>
<dbReference type="EMBL" id="FWXF01000001">
    <property type="protein sequence ID" value="SMC17817.1"/>
    <property type="molecule type" value="Genomic_DNA"/>
</dbReference>
<dbReference type="STRING" id="1121390.SAMN02746041_00402"/>
<dbReference type="PROSITE" id="PS51257">
    <property type="entry name" value="PROKAR_LIPOPROTEIN"/>
    <property type="match status" value="1"/>
</dbReference>
<organism evidence="1 2">
    <name type="scientific">Desulfacinum hydrothermale DSM 13146</name>
    <dbReference type="NCBI Taxonomy" id="1121390"/>
    <lineage>
        <taxon>Bacteria</taxon>
        <taxon>Pseudomonadati</taxon>
        <taxon>Thermodesulfobacteriota</taxon>
        <taxon>Syntrophobacteria</taxon>
        <taxon>Syntrophobacterales</taxon>
        <taxon>Syntrophobacteraceae</taxon>
        <taxon>Desulfacinum</taxon>
    </lineage>
</organism>
<reference evidence="1 2" key="1">
    <citation type="submission" date="2017-04" db="EMBL/GenBank/DDBJ databases">
        <authorList>
            <person name="Afonso C.L."/>
            <person name="Miller P.J."/>
            <person name="Scott M.A."/>
            <person name="Spackman E."/>
            <person name="Goraichik I."/>
            <person name="Dimitrov K.M."/>
            <person name="Suarez D.L."/>
            <person name="Swayne D.E."/>
        </authorList>
    </citation>
    <scope>NUCLEOTIDE SEQUENCE [LARGE SCALE GENOMIC DNA]</scope>
    <source>
        <strain evidence="1 2">DSM 13146</strain>
    </source>
</reference>
<evidence type="ECO:0000313" key="2">
    <source>
        <dbReference type="Proteomes" id="UP000192783"/>
    </source>
</evidence>
<name>A0A1W1X1P3_9BACT</name>
<evidence type="ECO:0000313" key="1">
    <source>
        <dbReference type="EMBL" id="SMC17817.1"/>
    </source>
</evidence>
<protein>
    <submittedName>
        <fullName evidence="1">Uncharacterized protein</fullName>
    </submittedName>
</protein>
<gene>
    <name evidence="1" type="ORF">SAMN02746041_00402</name>
</gene>
<dbReference type="Proteomes" id="UP000192783">
    <property type="component" value="Unassembled WGS sequence"/>
</dbReference>